<organism evidence="1 2">
    <name type="scientific">Brenneria rubrifaciens</name>
    <dbReference type="NCBI Taxonomy" id="55213"/>
    <lineage>
        <taxon>Bacteria</taxon>
        <taxon>Pseudomonadati</taxon>
        <taxon>Pseudomonadota</taxon>
        <taxon>Gammaproteobacteria</taxon>
        <taxon>Enterobacterales</taxon>
        <taxon>Pectobacteriaceae</taxon>
        <taxon>Brenneria</taxon>
    </lineage>
</organism>
<dbReference type="EMBL" id="CP034035">
    <property type="protein sequence ID" value="QCR07867.1"/>
    <property type="molecule type" value="Genomic_DNA"/>
</dbReference>
<reference evidence="1 2" key="1">
    <citation type="submission" date="2018-11" db="EMBL/GenBank/DDBJ databases">
        <title>Genome sequences of Brenneria nigrifluens and Brenneria rubrifaciens.</title>
        <authorList>
            <person name="Poret-Peterson A.T."/>
            <person name="McClean A.E."/>
            <person name="Kluepfel D.A."/>
        </authorList>
    </citation>
    <scope>NUCLEOTIDE SEQUENCE [LARGE SCALE GENOMIC DNA]</scope>
    <source>
        <strain evidence="1 2">6D370</strain>
    </source>
</reference>
<evidence type="ECO:0000313" key="2">
    <source>
        <dbReference type="Proteomes" id="UP000299580"/>
    </source>
</evidence>
<accession>A0A4P8QLU3</accession>
<protein>
    <submittedName>
        <fullName evidence="1">Uncharacterized protein</fullName>
    </submittedName>
</protein>
<dbReference type="RefSeq" id="WP_137712928.1">
    <property type="nucleotide sequence ID" value="NZ_CP034035.1"/>
</dbReference>
<dbReference type="Proteomes" id="UP000299580">
    <property type="component" value="Chromosome"/>
</dbReference>
<sequence>MNPIHARYFPGGVAVNLLENFSLEHVVKLHDAVNPRELVIGSYKGKRVGEDSSTIEHLKLAQDTLRRIKMIVPYGAGNQTAEVIYTQGEPLSRSLMRNVTAPSLAPFFETKETARFLSDNGYPLIGPNCLSFMEQSHPTDTFPDEKIFAKDPNSRYASNPSNAKLVDDIAQATVSRQHAAQQACNNSPLNMR</sequence>
<gene>
    <name evidence="1" type="ORF">EH207_04630</name>
</gene>
<proteinExistence type="predicted"/>
<evidence type="ECO:0000313" key="1">
    <source>
        <dbReference type="EMBL" id="QCR07867.1"/>
    </source>
</evidence>
<dbReference type="OrthoDB" id="6433094at2"/>
<name>A0A4P8QLU3_9GAMM</name>
<keyword evidence="2" id="KW-1185">Reference proteome</keyword>
<dbReference type="KEGG" id="brb:EH207_04630"/>
<dbReference type="AlphaFoldDB" id="A0A4P8QLU3"/>